<comment type="caution">
    <text evidence="1">The sequence shown here is derived from an EMBL/GenBank/DDBJ whole genome shotgun (WGS) entry which is preliminary data.</text>
</comment>
<protein>
    <submittedName>
        <fullName evidence="1">Uncharacterized protein</fullName>
    </submittedName>
</protein>
<dbReference type="RefSeq" id="WP_184421755.1">
    <property type="nucleotide sequence ID" value="NZ_AP027362.1"/>
</dbReference>
<evidence type="ECO:0000313" key="2">
    <source>
        <dbReference type="Proteomes" id="UP000537141"/>
    </source>
</evidence>
<reference evidence="1 2" key="1">
    <citation type="submission" date="2020-08" db="EMBL/GenBank/DDBJ databases">
        <title>Genomic Encyclopedia of Type Strains, Phase IV (KMG-IV): sequencing the most valuable type-strain genomes for metagenomic binning, comparative biology and taxonomic classification.</title>
        <authorList>
            <person name="Goeker M."/>
        </authorList>
    </citation>
    <scope>NUCLEOTIDE SEQUENCE [LARGE SCALE GENOMIC DNA]</scope>
    <source>
        <strain evidence="1 2">DSM 26287</strain>
    </source>
</reference>
<name>A0A7X0NEH1_9GAMM</name>
<proteinExistence type="predicted"/>
<gene>
    <name evidence="1" type="ORF">HNQ55_000372</name>
</gene>
<dbReference type="EMBL" id="JACHHU010000001">
    <property type="protein sequence ID" value="MBB6541898.1"/>
    <property type="molecule type" value="Genomic_DNA"/>
</dbReference>
<accession>A0A7X0NEH1</accession>
<sequence length="79" mass="9037">MANTEVNILSQADLDDLLRINEFIEQSDGNSLVSELKRAILDSGKLELTQWLSLRGHIREIEELIPHIDLIIKLKKESN</sequence>
<keyword evidence="2" id="KW-1185">Reference proteome</keyword>
<evidence type="ECO:0000313" key="1">
    <source>
        <dbReference type="EMBL" id="MBB6541898.1"/>
    </source>
</evidence>
<organism evidence="1 2">
    <name type="scientific">Thalassotalea piscium</name>
    <dbReference type="NCBI Taxonomy" id="1230533"/>
    <lineage>
        <taxon>Bacteria</taxon>
        <taxon>Pseudomonadati</taxon>
        <taxon>Pseudomonadota</taxon>
        <taxon>Gammaproteobacteria</taxon>
        <taxon>Alteromonadales</taxon>
        <taxon>Colwelliaceae</taxon>
        <taxon>Thalassotalea</taxon>
    </lineage>
</organism>
<dbReference type="Proteomes" id="UP000537141">
    <property type="component" value="Unassembled WGS sequence"/>
</dbReference>
<dbReference type="AlphaFoldDB" id="A0A7X0NEH1"/>